<proteinExistence type="predicted"/>
<dbReference type="Proteomes" id="UP000516444">
    <property type="component" value="Chromosome"/>
</dbReference>
<dbReference type="EMBL" id="AP023440">
    <property type="protein sequence ID" value="BCL26173.1"/>
    <property type="molecule type" value="Genomic_DNA"/>
</dbReference>
<name>A0A7G1NSD5_9ACTN</name>
<dbReference type="AlphaFoldDB" id="A0A7G1NSD5"/>
<dbReference type="KEGG" id="sgm:GCM10017557_10320"/>
<evidence type="ECO:0000313" key="2">
    <source>
        <dbReference type="EMBL" id="BCL26173.1"/>
    </source>
</evidence>
<sequence>MHDNHPSVPGVRERQPGGQLRTGHRCPPWSPDPQTRSVASATTPQIPGPSTGETCLLPTGHSGLLIRTRPALDGPERVKAAIDASGSADYGSIDALTVLDEDSYKILGDWGEIIVQSEAPSMSIDPTHTG</sequence>
<feature type="region of interest" description="Disordered" evidence="1">
    <location>
        <begin position="1"/>
        <end position="57"/>
    </location>
</feature>
<evidence type="ECO:0000313" key="3">
    <source>
        <dbReference type="Proteomes" id="UP000516444"/>
    </source>
</evidence>
<feature type="compositionally biased region" description="Polar residues" evidence="1">
    <location>
        <begin position="32"/>
        <end position="45"/>
    </location>
</feature>
<keyword evidence="3" id="KW-1185">Reference proteome</keyword>
<accession>A0A7G1NSD5</accession>
<evidence type="ECO:0000256" key="1">
    <source>
        <dbReference type="SAM" id="MobiDB-lite"/>
    </source>
</evidence>
<gene>
    <name evidence="2" type="ORF">GCM10017557_10320</name>
</gene>
<reference evidence="2 3" key="1">
    <citation type="journal article" date="2014" name="Int. J. Syst. Evol. Microbiol.">
        <title>Complete genome sequence of Corynebacterium casei LMG S-19264T (=DSM 44701T), isolated from a smear-ripened cheese.</title>
        <authorList>
            <consortium name="US DOE Joint Genome Institute (JGI-PGF)"/>
            <person name="Walter F."/>
            <person name="Albersmeier A."/>
            <person name="Kalinowski J."/>
            <person name="Ruckert C."/>
        </authorList>
    </citation>
    <scope>NUCLEOTIDE SEQUENCE [LARGE SCALE GENOMIC DNA]</scope>
    <source>
        <strain evidence="2 3">JCM 4677</strain>
    </source>
</reference>
<feature type="compositionally biased region" description="Basic and acidic residues" evidence="1">
    <location>
        <begin position="1"/>
        <end position="15"/>
    </location>
</feature>
<protein>
    <submittedName>
        <fullName evidence="2">Uncharacterized protein</fullName>
    </submittedName>
</protein>
<organism evidence="2 3">
    <name type="scientific">Streptomyces aurantiacus</name>
    <dbReference type="NCBI Taxonomy" id="47760"/>
    <lineage>
        <taxon>Bacteria</taxon>
        <taxon>Bacillati</taxon>
        <taxon>Actinomycetota</taxon>
        <taxon>Actinomycetes</taxon>
        <taxon>Kitasatosporales</taxon>
        <taxon>Streptomycetaceae</taxon>
        <taxon>Streptomyces</taxon>
        <taxon>Streptomyces aurantiacus group</taxon>
    </lineage>
</organism>